<dbReference type="Pfam" id="PF12836">
    <property type="entry name" value="HHH_3"/>
    <property type="match status" value="1"/>
</dbReference>
<dbReference type="InterPro" id="IPR051675">
    <property type="entry name" value="Endo/Exo/Phosphatase_dom_1"/>
</dbReference>
<dbReference type="SUPFAM" id="SSF47781">
    <property type="entry name" value="RuvA domain 2-like"/>
    <property type="match status" value="1"/>
</dbReference>
<reference evidence="6" key="1">
    <citation type="journal article" date="2015" name="PeerJ">
        <title>First genomic representation of candidate bacterial phylum KSB3 points to enhanced environmental sensing as a trigger of wastewater bulking.</title>
        <authorList>
            <person name="Sekiguchi Y."/>
            <person name="Ohashi A."/>
            <person name="Parks D.H."/>
            <person name="Yamauchi T."/>
            <person name="Tyson G.W."/>
            <person name="Hugenholtz P."/>
        </authorList>
    </citation>
    <scope>NUCLEOTIDE SEQUENCE [LARGE SCALE GENOMIC DNA]</scope>
</reference>
<dbReference type="EMBL" id="DF820466">
    <property type="protein sequence ID" value="GAK57488.1"/>
    <property type="molecule type" value="Genomic_DNA"/>
</dbReference>
<dbReference type="GO" id="GO:0046872">
    <property type="term" value="F:metal ion binding"/>
    <property type="evidence" value="ECO:0007669"/>
    <property type="project" value="UniProtKB-KW"/>
</dbReference>
<gene>
    <name evidence="6" type="ORF">U27_04455</name>
</gene>
<dbReference type="Gene3D" id="3.20.20.70">
    <property type="entry name" value="Aldolase class I"/>
    <property type="match status" value="1"/>
</dbReference>
<dbReference type="InterPro" id="IPR058240">
    <property type="entry name" value="rSAM_sf"/>
</dbReference>
<name>A0A081BYT3_VECG1</name>
<evidence type="ECO:0000256" key="3">
    <source>
        <dbReference type="ARBA" id="ARBA00023004"/>
    </source>
</evidence>
<organism evidence="6">
    <name type="scientific">Vecturithrix granuli</name>
    <dbReference type="NCBI Taxonomy" id="1499967"/>
    <lineage>
        <taxon>Bacteria</taxon>
        <taxon>Candidatus Moduliflexota</taxon>
        <taxon>Candidatus Vecturitrichia</taxon>
        <taxon>Candidatus Vecturitrichales</taxon>
        <taxon>Candidatus Vecturitrichaceae</taxon>
        <taxon>Candidatus Vecturithrix</taxon>
    </lineage>
</organism>
<evidence type="ECO:0000313" key="7">
    <source>
        <dbReference type="Proteomes" id="UP000030661"/>
    </source>
</evidence>
<dbReference type="InterPro" id="IPR013785">
    <property type="entry name" value="Aldolase_TIM"/>
</dbReference>
<dbReference type="InterPro" id="IPR023874">
    <property type="entry name" value="DNA_rSAM_put"/>
</dbReference>
<feature type="domain" description="Radical SAM core" evidence="5">
    <location>
        <begin position="65"/>
        <end position="231"/>
    </location>
</feature>
<dbReference type="PANTHER" id="PTHR21180">
    <property type="entry name" value="ENDONUCLEASE/EXONUCLEASE/PHOSPHATASE FAMILY DOMAIN-CONTAINING PROTEIN 1"/>
    <property type="match status" value="1"/>
</dbReference>
<keyword evidence="3" id="KW-0408">Iron</keyword>
<protein>
    <submittedName>
        <fullName evidence="6">Helix-hairpin-helix motif protein</fullName>
    </submittedName>
</protein>
<dbReference type="Gene3D" id="1.10.150.320">
    <property type="entry name" value="Photosystem II 12 kDa extrinsic protein"/>
    <property type="match status" value="1"/>
</dbReference>
<dbReference type="eggNOG" id="COG4277">
    <property type="taxonomic scope" value="Bacteria"/>
</dbReference>
<dbReference type="SFLD" id="SFLDG01102">
    <property type="entry name" value="Uncharacterised_Radical_SAM_Su"/>
    <property type="match status" value="1"/>
</dbReference>
<dbReference type="GO" id="GO:0003824">
    <property type="term" value="F:catalytic activity"/>
    <property type="evidence" value="ECO:0007669"/>
    <property type="project" value="InterPro"/>
</dbReference>
<proteinExistence type="predicted"/>
<keyword evidence="2" id="KW-0479">Metal-binding</keyword>
<dbReference type="SFLD" id="SFLDS00029">
    <property type="entry name" value="Radical_SAM"/>
    <property type="match status" value="1"/>
</dbReference>
<evidence type="ECO:0000256" key="1">
    <source>
        <dbReference type="ARBA" id="ARBA00022691"/>
    </source>
</evidence>
<evidence type="ECO:0000313" key="6">
    <source>
        <dbReference type="EMBL" id="GAK57488.1"/>
    </source>
</evidence>
<keyword evidence="4" id="KW-0411">Iron-sulfur</keyword>
<dbReference type="HOGENOM" id="CLU_033784_1_0_0"/>
<keyword evidence="7" id="KW-1185">Reference proteome</keyword>
<dbReference type="CDD" id="cd01335">
    <property type="entry name" value="Radical_SAM"/>
    <property type="match status" value="1"/>
</dbReference>
<accession>A0A081BYT3</accession>
<dbReference type="Proteomes" id="UP000030661">
    <property type="component" value="Unassembled WGS sequence"/>
</dbReference>
<dbReference type="STRING" id="1499967.U27_04455"/>
<evidence type="ECO:0000256" key="4">
    <source>
        <dbReference type="ARBA" id="ARBA00023014"/>
    </source>
</evidence>
<dbReference type="GO" id="GO:0051536">
    <property type="term" value="F:iron-sulfur cluster binding"/>
    <property type="evidence" value="ECO:0007669"/>
    <property type="project" value="UniProtKB-KW"/>
</dbReference>
<dbReference type="SUPFAM" id="SSF102114">
    <property type="entry name" value="Radical SAM enzymes"/>
    <property type="match status" value="1"/>
</dbReference>
<evidence type="ECO:0000259" key="5">
    <source>
        <dbReference type="Pfam" id="PF04055"/>
    </source>
</evidence>
<sequence length="380" mass="43565">MAWIQKTLDTLDKLTILSQDSQYDLACACGSHAEDRRYRSTQDTWIYPVAMPYRRKKTFLFKTLLSNVCVNDCKYCPLRINQDPRRCTLTPEECVNVFFEYLRSGKVMGLFLSSGVIGTPDHTMERINTIAAMLRRKQFKGYIHLKVIPGASDAAIEEAVSLASAVSINIEAPGEQNFQTLCSSKQYLDDVIRPMKLIHQLTQKGSPYSHVKQTTQFVVGAANETDRELIQYVTGLYRRLHLQRVYFSAYQRGLGETDLPGEHNGVSNKDLLTREHRLYQVDWLLRKYGFQAEEIPLDRQGNLALNADPKEIWAQTHPERFPLNINTASKDDLLRVPGFGPLTVNKILTFRKTGRKIRNIWDLGKPNKRLEKAANYLIYS</sequence>
<evidence type="ECO:0000256" key="2">
    <source>
        <dbReference type="ARBA" id="ARBA00022723"/>
    </source>
</evidence>
<dbReference type="InterPro" id="IPR007197">
    <property type="entry name" value="rSAM"/>
</dbReference>
<dbReference type="PANTHER" id="PTHR21180:SF9">
    <property type="entry name" value="TYPE II SECRETION SYSTEM PROTEIN K"/>
    <property type="match status" value="1"/>
</dbReference>
<keyword evidence="1" id="KW-0949">S-adenosyl-L-methionine</keyword>
<dbReference type="AlphaFoldDB" id="A0A081BYT3"/>
<dbReference type="InterPro" id="IPR010994">
    <property type="entry name" value="RuvA_2-like"/>
</dbReference>
<dbReference type="Pfam" id="PF04055">
    <property type="entry name" value="Radical_SAM"/>
    <property type="match status" value="1"/>
</dbReference>